<dbReference type="EMBL" id="CAJVPT010071449">
    <property type="protein sequence ID" value="CAG8780608.1"/>
    <property type="molecule type" value="Genomic_DNA"/>
</dbReference>
<organism evidence="1 2">
    <name type="scientific">Acaulospora colombiana</name>
    <dbReference type="NCBI Taxonomy" id="27376"/>
    <lineage>
        <taxon>Eukaryota</taxon>
        <taxon>Fungi</taxon>
        <taxon>Fungi incertae sedis</taxon>
        <taxon>Mucoromycota</taxon>
        <taxon>Glomeromycotina</taxon>
        <taxon>Glomeromycetes</taxon>
        <taxon>Diversisporales</taxon>
        <taxon>Acaulosporaceae</taxon>
        <taxon>Acaulospora</taxon>
    </lineage>
</organism>
<feature type="non-terminal residue" evidence="1">
    <location>
        <position position="139"/>
    </location>
</feature>
<evidence type="ECO:0000313" key="1">
    <source>
        <dbReference type="EMBL" id="CAG8780608.1"/>
    </source>
</evidence>
<sequence length="139" mass="14428">EATSGTSSSIKSQSEKPPSPDSLMVILKEIAGLLHQLGNAPPVVQELLGGGEVQALCAFVRACPIKMGGIMEALHEGLKRDITTLETLASQASATSSNALPSLAEVKSRALGHAYCMYGIYSLMALTDRTSAGDNPTSP</sequence>
<proteinExistence type="predicted"/>
<dbReference type="Proteomes" id="UP000789525">
    <property type="component" value="Unassembled WGS sequence"/>
</dbReference>
<keyword evidence="2" id="KW-1185">Reference proteome</keyword>
<accession>A0ACA9R8B2</accession>
<protein>
    <submittedName>
        <fullName evidence="1">16459_t:CDS:1</fullName>
    </submittedName>
</protein>
<reference evidence="1" key="1">
    <citation type="submission" date="2021-06" db="EMBL/GenBank/DDBJ databases">
        <authorList>
            <person name="Kallberg Y."/>
            <person name="Tangrot J."/>
            <person name="Rosling A."/>
        </authorList>
    </citation>
    <scope>NUCLEOTIDE SEQUENCE</scope>
    <source>
        <strain evidence="1">CL356</strain>
    </source>
</reference>
<name>A0ACA9R8B2_9GLOM</name>
<gene>
    <name evidence="1" type="ORF">ACOLOM_LOCUS14300</name>
</gene>
<comment type="caution">
    <text evidence="1">The sequence shown here is derived from an EMBL/GenBank/DDBJ whole genome shotgun (WGS) entry which is preliminary data.</text>
</comment>
<evidence type="ECO:0000313" key="2">
    <source>
        <dbReference type="Proteomes" id="UP000789525"/>
    </source>
</evidence>
<feature type="non-terminal residue" evidence="1">
    <location>
        <position position="1"/>
    </location>
</feature>